<dbReference type="AlphaFoldDB" id="B9RPW8"/>
<accession>B9RPW8</accession>
<organism evidence="1 2">
    <name type="scientific">Ricinus communis</name>
    <name type="common">Castor bean</name>
    <dbReference type="NCBI Taxonomy" id="3988"/>
    <lineage>
        <taxon>Eukaryota</taxon>
        <taxon>Viridiplantae</taxon>
        <taxon>Streptophyta</taxon>
        <taxon>Embryophyta</taxon>
        <taxon>Tracheophyta</taxon>
        <taxon>Spermatophyta</taxon>
        <taxon>Magnoliopsida</taxon>
        <taxon>eudicotyledons</taxon>
        <taxon>Gunneridae</taxon>
        <taxon>Pentapetalae</taxon>
        <taxon>rosids</taxon>
        <taxon>fabids</taxon>
        <taxon>Malpighiales</taxon>
        <taxon>Euphorbiaceae</taxon>
        <taxon>Acalyphoideae</taxon>
        <taxon>Acalypheae</taxon>
        <taxon>Ricinus</taxon>
    </lineage>
</organism>
<evidence type="ECO:0000313" key="1">
    <source>
        <dbReference type="EMBL" id="EEF46626.1"/>
    </source>
</evidence>
<dbReference type="EMBL" id="EQ973797">
    <property type="protein sequence ID" value="EEF46626.1"/>
    <property type="molecule type" value="Genomic_DNA"/>
</dbReference>
<evidence type="ECO:0000313" key="2">
    <source>
        <dbReference type="Proteomes" id="UP000008311"/>
    </source>
</evidence>
<dbReference type="Proteomes" id="UP000008311">
    <property type="component" value="Unassembled WGS sequence"/>
</dbReference>
<name>B9RPW8_RICCO</name>
<reference evidence="2" key="1">
    <citation type="journal article" date="2010" name="Nat. Biotechnol.">
        <title>Draft genome sequence of the oilseed species Ricinus communis.</title>
        <authorList>
            <person name="Chan A.P."/>
            <person name="Crabtree J."/>
            <person name="Zhao Q."/>
            <person name="Lorenzi H."/>
            <person name="Orvis J."/>
            <person name="Puiu D."/>
            <person name="Melake-Berhan A."/>
            <person name="Jones K.M."/>
            <person name="Redman J."/>
            <person name="Chen G."/>
            <person name="Cahoon E.B."/>
            <person name="Gedil M."/>
            <person name="Stanke M."/>
            <person name="Haas B.J."/>
            <person name="Wortman J.R."/>
            <person name="Fraser-Liggett C.M."/>
            <person name="Ravel J."/>
            <person name="Rabinowicz P.D."/>
        </authorList>
    </citation>
    <scope>NUCLEOTIDE SEQUENCE [LARGE SCALE GENOMIC DNA]</scope>
    <source>
        <strain evidence="2">cv. Hale</strain>
    </source>
</reference>
<protein>
    <recommendedName>
        <fullName evidence="3">Aminotransferase-like plant mobile domain-containing protein</fullName>
    </recommendedName>
</protein>
<gene>
    <name evidence="1" type="ORF">RCOM_1543200</name>
</gene>
<sequence>MYLFGATIFADSESTIHMSFLTSLANLNVVGTFAWGRAAFYQLYWHTSISCCRSVLQLALADTHSWTDGLQFAIRVQAFASAGSVLLEAELNHLWRARRASRSVLYALPLPRPAMALGRLADEKMEEACTTTFFEGPGS</sequence>
<proteinExistence type="predicted"/>
<dbReference type="InParanoid" id="B9RPW8"/>
<evidence type="ECO:0008006" key="3">
    <source>
        <dbReference type="Google" id="ProtNLM"/>
    </source>
</evidence>
<keyword evidence="2" id="KW-1185">Reference proteome</keyword>